<dbReference type="InParanoid" id="A0A409V8B9"/>
<feature type="region of interest" description="Disordered" evidence="1">
    <location>
        <begin position="36"/>
        <end position="86"/>
    </location>
</feature>
<name>A0A409V8B9_9AGAR</name>
<gene>
    <name evidence="2" type="ORF">CVT24_000458</name>
</gene>
<dbReference type="AlphaFoldDB" id="A0A409V8B9"/>
<sequence>MPLHALRLLSTSIVPEGTSIATLSFTDTLQLAAGRAWSRRVSTQSRANIPPRKRATRVSTQPQRSTEDSGPSTLKPAGYFSKQRQKKWDVRTQSLARDADRGKDAGIRTILPLGNDCCPNVVYFDPETIDSKVNQRHPAHDSRDNSEYYDIFDVIPTNVMPHVLTQVSESDPCIGKSPTIPAPTSQLSLHRNLLFLLQKPKPPPSLPSIIDYYNLFPQWHSTRSCNLLIHLALRNRSFGVVRRLLASFRESKLHKNTETYRLEIRWLVLRGKWDEAWSYANRVKEDISPQGHIPFPIWLELCRIHDRPYPKYTPSKDNQDFVISPQKHGADLSLFRSHHETLRRHLSPSMPPLSSTSPFAIRTIVQLMVKSGHRDNAMELAQNYLKSLPPQLSPRISDGSLNIIHALMMSVPSKNGLPKFYESRSTLVSLMNFNSSLRPTPRTLYMLLQPLFRAKKSGTVAWDTLQSFKSQWGHHFAADRRVLRRISQLALKEGRLDIVNKISRMEELDRLSRQRQLKEQDAMNSLEISSTNPYSRPALKRIYTKNGREARLWFRHRIRIRRNLKVRVRRALTSQPG</sequence>
<dbReference type="EMBL" id="NHTK01006137">
    <property type="protein sequence ID" value="PPQ62764.1"/>
    <property type="molecule type" value="Genomic_DNA"/>
</dbReference>
<dbReference type="Proteomes" id="UP000284842">
    <property type="component" value="Unassembled WGS sequence"/>
</dbReference>
<evidence type="ECO:0000256" key="1">
    <source>
        <dbReference type="SAM" id="MobiDB-lite"/>
    </source>
</evidence>
<evidence type="ECO:0000313" key="2">
    <source>
        <dbReference type="EMBL" id="PPQ62764.1"/>
    </source>
</evidence>
<reference evidence="2 3" key="1">
    <citation type="journal article" date="2018" name="Evol. Lett.">
        <title>Horizontal gene cluster transfer increased hallucinogenic mushroom diversity.</title>
        <authorList>
            <person name="Reynolds H.T."/>
            <person name="Vijayakumar V."/>
            <person name="Gluck-Thaler E."/>
            <person name="Korotkin H.B."/>
            <person name="Matheny P.B."/>
            <person name="Slot J.C."/>
        </authorList>
    </citation>
    <scope>NUCLEOTIDE SEQUENCE [LARGE SCALE GENOMIC DNA]</scope>
    <source>
        <strain evidence="2 3">2629</strain>
    </source>
</reference>
<dbReference type="OrthoDB" id="3149711at2759"/>
<accession>A0A409V8B9</accession>
<evidence type="ECO:0000313" key="3">
    <source>
        <dbReference type="Proteomes" id="UP000284842"/>
    </source>
</evidence>
<organism evidence="2 3">
    <name type="scientific">Panaeolus cyanescens</name>
    <dbReference type="NCBI Taxonomy" id="181874"/>
    <lineage>
        <taxon>Eukaryota</taxon>
        <taxon>Fungi</taxon>
        <taxon>Dikarya</taxon>
        <taxon>Basidiomycota</taxon>
        <taxon>Agaricomycotina</taxon>
        <taxon>Agaricomycetes</taxon>
        <taxon>Agaricomycetidae</taxon>
        <taxon>Agaricales</taxon>
        <taxon>Agaricineae</taxon>
        <taxon>Galeropsidaceae</taxon>
        <taxon>Panaeolus</taxon>
    </lineage>
</organism>
<protein>
    <submittedName>
        <fullName evidence="2">Uncharacterized protein</fullName>
    </submittedName>
</protein>
<feature type="compositionally biased region" description="Polar residues" evidence="1">
    <location>
        <begin position="57"/>
        <end position="72"/>
    </location>
</feature>
<proteinExistence type="predicted"/>
<comment type="caution">
    <text evidence="2">The sequence shown here is derived from an EMBL/GenBank/DDBJ whole genome shotgun (WGS) entry which is preliminary data.</text>
</comment>
<keyword evidence="3" id="KW-1185">Reference proteome</keyword>